<dbReference type="InterPro" id="IPR022496">
    <property type="entry name" value="T6A_TsaB"/>
</dbReference>
<dbReference type="SUPFAM" id="SSF53067">
    <property type="entry name" value="Actin-like ATPase domain"/>
    <property type="match status" value="2"/>
</dbReference>
<keyword evidence="2" id="KW-0808">Transferase</keyword>
<evidence type="ECO:0000313" key="2">
    <source>
        <dbReference type="EMBL" id="MDZ5458883.1"/>
    </source>
</evidence>
<dbReference type="RefSeq" id="WP_322466837.1">
    <property type="nucleotide sequence ID" value="NZ_JAXOJX010000036.1"/>
</dbReference>
<proteinExistence type="predicted"/>
<name>A0ABU5IJ66_9BURK</name>
<protein>
    <submittedName>
        <fullName evidence="2">tRNA (Adenosine(37)-N6)-threonylcarbamoyltransferase complex dimerization subunit type 1 TsaB</fullName>
        <ecNumber evidence="2">2.3.1.234</ecNumber>
    </submittedName>
</protein>
<comment type="caution">
    <text evidence="2">The sequence shown here is derived from an EMBL/GenBank/DDBJ whole genome shotgun (WGS) entry which is preliminary data.</text>
</comment>
<dbReference type="EC" id="2.3.1.234" evidence="2"/>
<dbReference type="Pfam" id="PF00814">
    <property type="entry name" value="TsaD"/>
    <property type="match status" value="1"/>
</dbReference>
<sequence length="240" mass="24547">MSTALLAVDCSTERLVLAVAGAQGVLTLDEAGGAESSRRVLPAALELLRRAGLTLAGLDAIAFARGPGAFTGLRTACSVAQGLAYGAGKPVLALDSLLVVAEDARAQCGGGEGFSVGVAMDARMNELYAAHYRFTPQGWLTLQEPGLYAPGAWRCEAEVLAGSGLHLLPVDDASSTAPRHVPQARDRGGALMRLAQQAWVAGQALDAAQALPLYLRDKVAQTTAEREAARAATAAAGAAA</sequence>
<accession>A0ABU5IJ66</accession>
<dbReference type="NCBIfam" id="TIGR03725">
    <property type="entry name" value="T6A_YeaZ"/>
    <property type="match status" value="1"/>
</dbReference>
<dbReference type="GO" id="GO:0061711">
    <property type="term" value="F:tRNA N(6)-L-threonylcarbamoyladenine synthase activity"/>
    <property type="evidence" value="ECO:0007669"/>
    <property type="project" value="UniProtKB-EC"/>
</dbReference>
<evidence type="ECO:0000259" key="1">
    <source>
        <dbReference type="Pfam" id="PF00814"/>
    </source>
</evidence>
<keyword evidence="2" id="KW-0012">Acyltransferase</keyword>
<dbReference type="Proteomes" id="UP001293718">
    <property type="component" value="Unassembled WGS sequence"/>
</dbReference>
<dbReference type="Gene3D" id="3.30.420.40">
    <property type="match status" value="2"/>
</dbReference>
<organism evidence="2 3">
    <name type="scientific">Azohydromonas lata</name>
    <dbReference type="NCBI Taxonomy" id="45677"/>
    <lineage>
        <taxon>Bacteria</taxon>
        <taxon>Pseudomonadati</taxon>
        <taxon>Pseudomonadota</taxon>
        <taxon>Betaproteobacteria</taxon>
        <taxon>Burkholderiales</taxon>
        <taxon>Sphaerotilaceae</taxon>
        <taxon>Azohydromonas</taxon>
    </lineage>
</organism>
<dbReference type="InterPro" id="IPR000905">
    <property type="entry name" value="Gcp-like_dom"/>
</dbReference>
<reference evidence="2 3" key="1">
    <citation type="submission" date="2023-11" db="EMBL/GenBank/DDBJ databases">
        <title>Draft genome of Azohydromonas lata strain H1 (DSM1123), a polyhydroxyalkanoate producer.</title>
        <authorList>
            <person name="Traversa D."/>
            <person name="D'Addabbo P."/>
            <person name="Pazzani C."/>
            <person name="Manzari C."/>
            <person name="Chiara M."/>
            <person name="Scrascia M."/>
        </authorList>
    </citation>
    <scope>NUCLEOTIDE SEQUENCE [LARGE SCALE GENOMIC DNA]</scope>
    <source>
        <strain evidence="2 3">H1</strain>
    </source>
</reference>
<keyword evidence="3" id="KW-1185">Reference proteome</keyword>
<evidence type="ECO:0000313" key="3">
    <source>
        <dbReference type="Proteomes" id="UP001293718"/>
    </source>
</evidence>
<gene>
    <name evidence="2" type="primary">tsaB</name>
    <name evidence="2" type="ORF">SM757_20065</name>
</gene>
<dbReference type="EMBL" id="JAXOJX010000036">
    <property type="protein sequence ID" value="MDZ5458883.1"/>
    <property type="molecule type" value="Genomic_DNA"/>
</dbReference>
<dbReference type="InterPro" id="IPR043129">
    <property type="entry name" value="ATPase_NBD"/>
</dbReference>
<feature type="domain" description="Gcp-like" evidence="1">
    <location>
        <begin position="36"/>
        <end position="134"/>
    </location>
</feature>